<evidence type="ECO:0000313" key="2">
    <source>
        <dbReference type="EMBL" id="GGW80540.1"/>
    </source>
</evidence>
<evidence type="ECO:0000313" key="3">
    <source>
        <dbReference type="Proteomes" id="UP000631300"/>
    </source>
</evidence>
<dbReference type="PANTHER" id="PTHR30199:SF0">
    <property type="entry name" value="INNER MEMBRANE PROTEIN YDCO"/>
    <property type="match status" value="1"/>
</dbReference>
<dbReference type="NCBIfam" id="TIGR00843">
    <property type="entry name" value="benE"/>
    <property type="match status" value="1"/>
</dbReference>
<comment type="caution">
    <text evidence="2">The sequence shown here is derived from an EMBL/GenBank/DDBJ whole genome shotgun (WGS) entry which is preliminary data.</text>
</comment>
<feature type="transmembrane region" description="Helical" evidence="1">
    <location>
        <begin position="242"/>
        <end position="266"/>
    </location>
</feature>
<feature type="transmembrane region" description="Helical" evidence="1">
    <location>
        <begin position="344"/>
        <end position="377"/>
    </location>
</feature>
<feature type="transmembrane region" description="Helical" evidence="1">
    <location>
        <begin position="203"/>
        <end position="221"/>
    </location>
</feature>
<dbReference type="Pfam" id="PF03594">
    <property type="entry name" value="BenE"/>
    <property type="match status" value="1"/>
</dbReference>
<dbReference type="GO" id="GO:0005886">
    <property type="term" value="C:plasma membrane"/>
    <property type="evidence" value="ECO:0007669"/>
    <property type="project" value="TreeGrafter"/>
</dbReference>
<dbReference type="RefSeq" id="WP_189404334.1">
    <property type="nucleotide sequence ID" value="NZ_BMXP01000002.1"/>
</dbReference>
<accession>A0A918MX65</accession>
<proteinExistence type="predicted"/>
<reference evidence="2" key="1">
    <citation type="journal article" date="2014" name="Int. J. Syst. Evol. Microbiol.">
        <title>Complete genome sequence of Corynebacterium casei LMG S-19264T (=DSM 44701T), isolated from a smear-ripened cheese.</title>
        <authorList>
            <consortium name="US DOE Joint Genome Institute (JGI-PGF)"/>
            <person name="Walter F."/>
            <person name="Albersmeier A."/>
            <person name="Kalinowski J."/>
            <person name="Ruckert C."/>
        </authorList>
    </citation>
    <scope>NUCLEOTIDE SEQUENCE</scope>
    <source>
        <strain evidence="2">KCTC 22164</strain>
    </source>
</reference>
<sequence>MKVVSVSHLAAGFTAVIVGYSSAVVLVIEAARAAGANDSQVISWLMALGIGMGVTCIAYSWFSKMPIVTAWSTPGAAFLIGSVQGFSLSEVIGACLVSTALTLLCVSFRQLFVLIERIPANLCAALLAGILVPICLNMFEDLTQSPWLVAAFVLLYVAGRRLFARYLMLVMLLVSVITGYLMAPLESVTVQWPELVWQSPTFSVAAAISLGVPLFLVTMLSQNLPGIAIHLMHHYKPDHRSVLRSMSVIQALLVPFGGFTFNLAAITAALCMGEDADPDPQQRYKAAIVAGVGYLLMALLSSLVVIVFMALPAVIVHLLAGLALLPTLYGALAKAMEDESARTAAVITLLCSASGVTVAGLSGPVWGLILGVIAYAIEKKSVRYKNRAGA</sequence>
<feature type="transmembrane region" description="Helical" evidence="1">
    <location>
        <begin position="142"/>
        <end position="159"/>
    </location>
</feature>
<dbReference type="PANTHER" id="PTHR30199">
    <property type="entry name" value="MFS FAMILY TRANSPORTER, PREDICTED SUBSTRATE BENZOATE"/>
    <property type="match status" value="1"/>
</dbReference>
<keyword evidence="1" id="KW-0812">Transmembrane</keyword>
<keyword evidence="3" id="KW-1185">Reference proteome</keyword>
<dbReference type="GO" id="GO:0042925">
    <property type="term" value="F:benzoate transmembrane transporter activity"/>
    <property type="evidence" value="ECO:0007669"/>
    <property type="project" value="InterPro"/>
</dbReference>
<feature type="transmembrane region" description="Helical" evidence="1">
    <location>
        <begin position="286"/>
        <end position="307"/>
    </location>
</feature>
<feature type="transmembrane region" description="Helical" evidence="1">
    <location>
        <begin position="314"/>
        <end position="332"/>
    </location>
</feature>
<dbReference type="AlphaFoldDB" id="A0A918MX65"/>
<name>A0A918MX65_9ALTE</name>
<dbReference type="Proteomes" id="UP000631300">
    <property type="component" value="Unassembled WGS sequence"/>
</dbReference>
<evidence type="ECO:0000256" key="1">
    <source>
        <dbReference type="SAM" id="Phobius"/>
    </source>
</evidence>
<feature type="transmembrane region" description="Helical" evidence="1">
    <location>
        <begin position="6"/>
        <end position="29"/>
    </location>
</feature>
<reference evidence="2" key="2">
    <citation type="submission" date="2020-09" db="EMBL/GenBank/DDBJ databases">
        <authorList>
            <person name="Sun Q."/>
            <person name="Kim S."/>
        </authorList>
    </citation>
    <scope>NUCLEOTIDE SEQUENCE</scope>
    <source>
        <strain evidence="2">KCTC 22164</strain>
    </source>
</reference>
<feature type="transmembrane region" description="Helical" evidence="1">
    <location>
        <begin position="166"/>
        <end position="183"/>
    </location>
</feature>
<organism evidence="2 3">
    <name type="scientific">Alteromonas halophila</name>
    <dbReference type="NCBI Taxonomy" id="516698"/>
    <lineage>
        <taxon>Bacteria</taxon>
        <taxon>Pseudomonadati</taxon>
        <taxon>Pseudomonadota</taxon>
        <taxon>Gammaproteobacteria</taxon>
        <taxon>Alteromonadales</taxon>
        <taxon>Alteromonadaceae</taxon>
        <taxon>Alteromonas/Salinimonas group</taxon>
        <taxon>Alteromonas</taxon>
    </lineage>
</organism>
<dbReference type="EMBL" id="BMXP01000002">
    <property type="protein sequence ID" value="GGW80540.1"/>
    <property type="molecule type" value="Genomic_DNA"/>
</dbReference>
<keyword evidence="1" id="KW-1133">Transmembrane helix</keyword>
<feature type="transmembrane region" description="Helical" evidence="1">
    <location>
        <begin position="41"/>
        <end position="62"/>
    </location>
</feature>
<keyword evidence="1" id="KW-0472">Membrane</keyword>
<feature type="transmembrane region" description="Helical" evidence="1">
    <location>
        <begin position="82"/>
        <end position="106"/>
    </location>
</feature>
<gene>
    <name evidence="2" type="ORF">GCM10007391_11850</name>
</gene>
<feature type="transmembrane region" description="Helical" evidence="1">
    <location>
        <begin position="118"/>
        <end position="136"/>
    </location>
</feature>
<dbReference type="InterPro" id="IPR004711">
    <property type="entry name" value="Benzoate_Transporter"/>
</dbReference>
<protein>
    <submittedName>
        <fullName evidence="2">Benzoate transporter</fullName>
    </submittedName>
</protein>